<organism evidence="1">
    <name type="scientific">Citrobacter amalonaticus</name>
    <dbReference type="NCBI Taxonomy" id="35703"/>
    <lineage>
        <taxon>Bacteria</taxon>
        <taxon>Pseudomonadati</taxon>
        <taxon>Pseudomonadota</taxon>
        <taxon>Gammaproteobacteria</taxon>
        <taxon>Enterobacterales</taxon>
        <taxon>Enterobacteriaceae</taxon>
        <taxon>Citrobacter</taxon>
    </lineage>
</organism>
<dbReference type="RefSeq" id="WP_421746553.1">
    <property type="nucleotide sequence ID" value="NZ_CACRTI010000002.1"/>
</dbReference>
<dbReference type="EMBL" id="CACRTI010000002">
    <property type="protein sequence ID" value="VYS85021.1"/>
    <property type="molecule type" value="Genomic_DNA"/>
</dbReference>
<protein>
    <submittedName>
        <fullName evidence="1">Uncharacterized protein</fullName>
    </submittedName>
</protein>
<proteinExistence type="predicted"/>
<reference evidence="1" key="1">
    <citation type="submission" date="2019-11" db="EMBL/GenBank/DDBJ databases">
        <authorList>
            <person name="Feng L."/>
        </authorList>
    </citation>
    <scope>NUCLEOTIDE SEQUENCE</scope>
    <source>
        <strain evidence="1">CAmalonaticusLFYP1</strain>
    </source>
</reference>
<evidence type="ECO:0000313" key="1">
    <source>
        <dbReference type="EMBL" id="VYS85021.1"/>
    </source>
</evidence>
<dbReference type="AlphaFoldDB" id="A0A6N2RY15"/>
<sequence length="254" mass="28594">MAKRKKIYSSPFEAEWAVLNQPTQQRRFYATAKLYRSQIIGTTNAFGNHGVVGVFGECFGLADGYQLVGEVMAHQGDDGLPSFILGSQRQSISPASAGNYRANLKHRAPMLGDGNTAISTAQETMILFWLDWKSLLGPPARGHFFGGCMFATDISLKYGTHQPETILETMPIEEASEIIKEKLRDEVRQELECEYGDRLYEAEEEASNWESRADDYESDATCLAKAIREAFESARFEDAKVILQRAMHDHKDYF</sequence>
<name>A0A6N2RY15_CITAM</name>
<accession>A0A6N2RY15</accession>
<gene>
    <name evidence="1" type="ORF">CALFYP1_01814</name>
</gene>